<gene>
    <name evidence="2" type="ORF">ZHAS_00013374</name>
</gene>
<sequence>MEPSELASVTSTGSVRKRAPSKRGETLPTQSTTTAATPITSQSEKKRLARLSRLYYDDFVTLDTTIMLKTYVRYIAKKLLRLQTTIDDRGGVPLMTPMC</sequence>
<protein>
    <submittedName>
        <fullName evidence="2 3">Uncharacterized protein</fullName>
    </submittedName>
</protein>
<dbReference type="AlphaFoldDB" id="A0A084W5E6"/>
<reference evidence="2 4" key="1">
    <citation type="journal article" date="2014" name="BMC Genomics">
        <title>Genome sequence of Anopheles sinensis provides insight into genetics basis of mosquito competence for malaria parasites.</title>
        <authorList>
            <person name="Zhou D."/>
            <person name="Zhang D."/>
            <person name="Ding G."/>
            <person name="Shi L."/>
            <person name="Hou Q."/>
            <person name="Ye Y."/>
            <person name="Xu Y."/>
            <person name="Zhou H."/>
            <person name="Xiong C."/>
            <person name="Li S."/>
            <person name="Yu J."/>
            <person name="Hong S."/>
            <person name="Yu X."/>
            <person name="Zou P."/>
            <person name="Chen C."/>
            <person name="Chang X."/>
            <person name="Wang W."/>
            <person name="Lv Y."/>
            <person name="Sun Y."/>
            <person name="Ma L."/>
            <person name="Shen B."/>
            <person name="Zhu C."/>
        </authorList>
    </citation>
    <scope>NUCLEOTIDE SEQUENCE [LARGE SCALE GENOMIC DNA]</scope>
</reference>
<feature type="region of interest" description="Disordered" evidence="1">
    <location>
        <begin position="1"/>
        <end position="43"/>
    </location>
</feature>
<evidence type="ECO:0000313" key="4">
    <source>
        <dbReference type="Proteomes" id="UP000030765"/>
    </source>
</evidence>
<proteinExistence type="predicted"/>
<feature type="compositionally biased region" description="Low complexity" evidence="1">
    <location>
        <begin position="26"/>
        <end position="42"/>
    </location>
</feature>
<dbReference type="VEuPathDB" id="VectorBase:ASIC013374"/>
<evidence type="ECO:0000313" key="2">
    <source>
        <dbReference type="EMBL" id="KFB45440.1"/>
    </source>
</evidence>
<dbReference type="EMBL" id="KE525303">
    <property type="protein sequence ID" value="KFB45440.1"/>
    <property type="molecule type" value="Genomic_DNA"/>
</dbReference>
<evidence type="ECO:0000256" key="1">
    <source>
        <dbReference type="SAM" id="MobiDB-lite"/>
    </source>
</evidence>
<dbReference type="EMBL" id="ATLV01020611">
    <property type="status" value="NOT_ANNOTATED_CDS"/>
    <property type="molecule type" value="Genomic_DNA"/>
</dbReference>
<evidence type="ECO:0000313" key="3">
    <source>
        <dbReference type="EnsemblMetazoa" id="ASIC013374-PA"/>
    </source>
</evidence>
<dbReference type="Proteomes" id="UP000030765">
    <property type="component" value="Unassembled WGS sequence"/>
</dbReference>
<reference evidence="3" key="2">
    <citation type="submission" date="2020-05" db="UniProtKB">
        <authorList>
            <consortium name="EnsemblMetazoa"/>
        </authorList>
    </citation>
    <scope>IDENTIFICATION</scope>
</reference>
<accession>A0A084W5E6</accession>
<name>A0A084W5E6_ANOSI</name>
<dbReference type="EnsemblMetazoa" id="ASIC013374-RA">
    <property type="protein sequence ID" value="ASIC013374-PA"/>
    <property type="gene ID" value="ASIC013374"/>
</dbReference>
<organism evidence="2">
    <name type="scientific">Anopheles sinensis</name>
    <name type="common">Mosquito</name>
    <dbReference type="NCBI Taxonomy" id="74873"/>
    <lineage>
        <taxon>Eukaryota</taxon>
        <taxon>Metazoa</taxon>
        <taxon>Ecdysozoa</taxon>
        <taxon>Arthropoda</taxon>
        <taxon>Hexapoda</taxon>
        <taxon>Insecta</taxon>
        <taxon>Pterygota</taxon>
        <taxon>Neoptera</taxon>
        <taxon>Endopterygota</taxon>
        <taxon>Diptera</taxon>
        <taxon>Nematocera</taxon>
        <taxon>Culicoidea</taxon>
        <taxon>Culicidae</taxon>
        <taxon>Anophelinae</taxon>
        <taxon>Anopheles</taxon>
    </lineage>
</organism>
<keyword evidence="4" id="KW-1185">Reference proteome</keyword>